<evidence type="ECO:0000313" key="3">
    <source>
        <dbReference type="Proteomes" id="UP001367676"/>
    </source>
</evidence>
<organism evidence="2 3">
    <name type="scientific">Parthenolecanium corni</name>
    <dbReference type="NCBI Taxonomy" id="536013"/>
    <lineage>
        <taxon>Eukaryota</taxon>
        <taxon>Metazoa</taxon>
        <taxon>Ecdysozoa</taxon>
        <taxon>Arthropoda</taxon>
        <taxon>Hexapoda</taxon>
        <taxon>Insecta</taxon>
        <taxon>Pterygota</taxon>
        <taxon>Neoptera</taxon>
        <taxon>Paraneoptera</taxon>
        <taxon>Hemiptera</taxon>
        <taxon>Sternorrhyncha</taxon>
        <taxon>Coccoidea</taxon>
        <taxon>Coccidae</taxon>
        <taxon>Parthenolecanium</taxon>
    </lineage>
</organism>
<feature type="signal peptide" evidence="1">
    <location>
        <begin position="1"/>
        <end position="20"/>
    </location>
</feature>
<name>A0AAN9TSD5_9HEMI</name>
<dbReference type="EMBL" id="JBBCAQ010000010">
    <property type="protein sequence ID" value="KAK7601930.1"/>
    <property type="molecule type" value="Genomic_DNA"/>
</dbReference>
<feature type="chain" id="PRO_5042904094" evidence="1">
    <location>
        <begin position="21"/>
        <end position="98"/>
    </location>
</feature>
<proteinExistence type="predicted"/>
<evidence type="ECO:0000313" key="2">
    <source>
        <dbReference type="EMBL" id="KAK7601930.1"/>
    </source>
</evidence>
<dbReference type="Proteomes" id="UP001367676">
    <property type="component" value="Unassembled WGS sequence"/>
</dbReference>
<keyword evidence="1" id="KW-0732">Signal</keyword>
<evidence type="ECO:0000256" key="1">
    <source>
        <dbReference type="SAM" id="SignalP"/>
    </source>
</evidence>
<protein>
    <submittedName>
        <fullName evidence="2">Uncharacterized protein</fullName>
    </submittedName>
</protein>
<keyword evidence="3" id="KW-1185">Reference proteome</keyword>
<gene>
    <name evidence="2" type="ORF">V9T40_009371</name>
</gene>
<dbReference type="AlphaFoldDB" id="A0AAN9TSD5"/>
<sequence>MAFRSFMLIVALATFVSVHAFPAEEQIRRIAAGPSLAGPGNGIAPVPPAGAGQDLKTDSTYGYGYYYPYSYYYPRYYAYGYGYPYYSYYNHYSWPYYR</sequence>
<accession>A0AAN9TSD5</accession>
<comment type="caution">
    <text evidence="2">The sequence shown here is derived from an EMBL/GenBank/DDBJ whole genome shotgun (WGS) entry which is preliminary data.</text>
</comment>
<reference evidence="2 3" key="1">
    <citation type="submission" date="2024-03" db="EMBL/GenBank/DDBJ databases">
        <title>Adaptation during the transition from Ophiocordyceps entomopathogen to insect associate is accompanied by gene loss and intensified selection.</title>
        <authorList>
            <person name="Ward C.M."/>
            <person name="Onetto C.A."/>
            <person name="Borneman A.R."/>
        </authorList>
    </citation>
    <scope>NUCLEOTIDE SEQUENCE [LARGE SCALE GENOMIC DNA]</scope>
    <source>
        <strain evidence="2">AWRI1</strain>
        <tissue evidence="2">Single Adult Female</tissue>
    </source>
</reference>